<evidence type="ECO:0000313" key="2">
    <source>
        <dbReference type="Proteomes" id="UP001597183"/>
    </source>
</evidence>
<evidence type="ECO:0000313" key="1">
    <source>
        <dbReference type="EMBL" id="MFD1365423.1"/>
    </source>
</evidence>
<name>A0ABW4A4P4_9ACTN</name>
<gene>
    <name evidence="1" type="ORF">ACFQ5G_08740</name>
</gene>
<protein>
    <submittedName>
        <fullName evidence="1">DUF2255 family protein</fullName>
    </submittedName>
</protein>
<comment type="caution">
    <text evidence="1">The sequence shown here is derived from an EMBL/GenBank/DDBJ whole genome shotgun (WGS) entry which is preliminary data.</text>
</comment>
<accession>A0ABW4A4P4</accession>
<dbReference type="InterPro" id="IPR016888">
    <property type="entry name" value="UCP028498"/>
</dbReference>
<sequence>MSATTATPWPPGDLTAIGRAEELRLASLRPDGTLRPYVTIWVVRAGDDLFVRSARGAGNGWFAGAVRSGAGRIRAGGLERDVAFTRPSDDVHAAIDAAYHAKYDRYGEAVVGSVVGAQAGAVTLRLLPRSEGEGLA</sequence>
<dbReference type="RefSeq" id="WP_317793041.1">
    <property type="nucleotide sequence ID" value="NZ_AP028461.1"/>
</dbReference>
<organism evidence="1 2">
    <name type="scientific">Actinoplanes sichuanensis</name>
    <dbReference type="NCBI Taxonomy" id="512349"/>
    <lineage>
        <taxon>Bacteria</taxon>
        <taxon>Bacillati</taxon>
        <taxon>Actinomycetota</taxon>
        <taxon>Actinomycetes</taxon>
        <taxon>Micromonosporales</taxon>
        <taxon>Micromonosporaceae</taxon>
        <taxon>Actinoplanes</taxon>
    </lineage>
</organism>
<dbReference type="Pfam" id="PF10012">
    <property type="entry name" value="DUF2255"/>
    <property type="match status" value="1"/>
</dbReference>
<proteinExistence type="predicted"/>
<keyword evidence="2" id="KW-1185">Reference proteome</keyword>
<dbReference type="EMBL" id="JBHTMK010000012">
    <property type="protein sequence ID" value="MFD1365423.1"/>
    <property type="molecule type" value="Genomic_DNA"/>
</dbReference>
<dbReference type="Proteomes" id="UP001597183">
    <property type="component" value="Unassembled WGS sequence"/>
</dbReference>
<reference evidence="2" key="1">
    <citation type="journal article" date="2019" name="Int. J. Syst. Evol. Microbiol.">
        <title>The Global Catalogue of Microorganisms (GCM) 10K type strain sequencing project: providing services to taxonomists for standard genome sequencing and annotation.</title>
        <authorList>
            <consortium name="The Broad Institute Genomics Platform"/>
            <consortium name="The Broad Institute Genome Sequencing Center for Infectious Disease"/>
            <person name="Wu L."/>
            <person name="Ma J."/>
        </authorList>
    </citation>
    <scope>NUCLEOTIDE SEQUENCE [LARGE SCALE GENOMIC DNA]</scope>
    <source>
        <strain evidence="2">CCM 7526</strain>
    </source>
</reference>